<sequence length="160" mass="17781">MSWLTAVKKVVILSACLLPLTALASNIHVNVEVLGPSCTINNGETIEVDFGDEVLSTKLDGNHYLEMFFVNFQCNASTPNTIFLKIEGEQWDNSIKVLKTSKVNLSIEFFRAGKWFPLNERLEVDPLRSYAFEAAPYKIGNLKVQAGPFSAAATLAVYYE</sequence>
<proteinExistence type="predicted"/>
<dbReference type="Proteomes" id="UP000198841">
    <property type="component" value="Unassembled WGS sequence"/>
</dbReference>
<evidence type="ECO:0000313" key="3">
    <source>
        <dbReference type="EMBL" id="SFJ65302.1"/>
    </source>
</evidence>
<dbReference type="EMBL" id="FOSD01000002">
    <property type="protein sequence ID" value="SFJ65302.1"/>
    <property type="molecule type" value="Genomic_DNA"/>
</dbReference>
<keyword evidence="1" id="KW-0732">Signal</keyword>
<feature type="signal peptide" evidence="1">
    <location>
        <begin position="1"/>
        <end position="24"/>
    </location>
</feature>
<evidence type="ECO:0000256" key="1">
    <source>
        <dbReference type="SAM" id="SignalP"/>
    </source>
</evidence>
<keyword evidence="4" id="KW-1185">Reference proteome</keyword>
<protein>
    <submittedName>
        <fullName evidence="3">Pilin (Type 1 fimbria component protein)</fullName>
    </submittedName>
</protein>
<organism evidence="3 4">
    <name type="scientific">Candidatus Pantoea symbiotica</name>
    <dbReference type="NCBI Taxonomy" id="1884370"/>
    <lineage>
        <taxon>Bacteria</taxon>
        <taxon>Pseudomonadati</taxon>
        <taxon>Pseudomonadota</taxon>
        <taxon>Gammaproteobacteria</taxon>
        <taxon>Enterobacterales</taxon>
        <taxon>Erwiniaceae</taxon>
        <taxon>Pantoea</taxon>
    </lineage>
</organism>
<evidence type="ECO:0000259" key="2">
    <source>
        <dbReference type="Pfam" id="PF00419"/>
    </source>
</evidence>
<evidence type="ECO:0000313" key="4">
    <source>
        <dbReference type="Proteomes" id="UP000198841"/>
    </source>
</evidence>
<feature type="domain" description="Fimbrial-type adhesion" evidence="2">
    <location>
        <begin position="27"/>
        <end position="159"/>
    </location>
</feature>
<accession>A0A1I3T469</accession>
<dbReference type="InterPro" id="IPR036937">
    <property type="entry name" value="Adhesion_dom_fimbrial_sf"/>
</dbReference>
<dbReference type="Pfam" id="PF00419">
    <property type="entry name" value="Fimbrial"/>
    <property type="match status" value="1"/>
</dbReference>
<dbReference type="Gene3D" id="2.60.40.1090">
    <property type="entry name" value="Fimbrial-type adhesion domain"/>
    <property type="match status" value="1"/>
</dbReference>
<gene>
    <name evidence="3" type="ORF">SAMN05518863_102214</name>
</gene>
<dbReference type="InterPro" id="IPR008966">
    <property type="entry name" value="Adhesion_dom_sf"/>
</dbReference>
<name>A0A1I3T469_9GAMM</name>
<reference evidence="3 4" key="1">
    <citation type="submission" date="2016-10" db="EMBL/GenBank/DDBJ databases">
        <authorList>
            <person name="Varghese N."/>
            <person name="Submissions S."/>
        </authorList>
    </citation>
    <scope>NUCLEOTIDE SEQUENCE [LARGE SCALE GENOMIC DNA]</scope>
    <source>
        <strain evidence="3 4">YR512</strain>
    </source>
</reference>
<dbReference type="RefSeq" id="WP_008107574.1">
    <property type="nucleotide sequence ID" value="NZ_FOSD01000002.1"/>
</dbReference>
<feature type="chain" id="PRO_5046573220" evidence="1">
    <location>
        <begin position="25"/>
        <end position="160"/>
    </location>
</feature>
<dbReference type="InterPro" id="IPR000259">
    <property type="entry name" value="Adhesion_dom_fimbrial"/>
</dbReference>
<comment type="caution">
    <text evidence="3">The sequence shown here is derived from an EMBL/GenBank/DDBJ whole genome shotgun (WGS) entry which is preliminary data.</text>
</comment>
<dbReference type="SUPFAM" id="SSF49401">
    <property type="entry name" value="Bacterial adhesins"/>
    <property type="match status" value="1"/>
</dbReference>